<feature type="region of interest" description="Disordered" evidence="6">
    <location>
        <begin position="141"/>
        <end position="226"/>
    </location>
</feature>
<dbReference type="AlphaFoldDB" id="A0A6A6WBM4"/>
<keyword evidence="5" id="KW-0539">Nucleus</keyword>
<evidence type="ECO:0000256" key="4">
    <source>
        <dbReference type="ARBA" id="ARBA00023163"/>
    </source>
</evidence>
<dbReference type="Pfam" id="PF07716">
    <property type="entry name" value="bZIP_2"/>
    <property type="match status" value="1"/>
</dbReference>
<dbReference type="SMART" id="SM00338">
    <property type="entry name" value="BRLZ"/>
    <property type="match status" value="1"/>
</dbReference>
<evidence type="ECO:0000313" key="8">
    <source>
        <dbReference type="EMBL" id="KAF2759444.1"/>
    </source>
</evidence>
<gene>
    <name evidence="8" type="ORF">EJ05DRAFT_498658</name>
</gene>
<dbReference type="PANTHER" id="PTHR13044:SF14">
    <property type="entry name" value="CRYPTOCEPHAL, ISOFORM A"/>
    <property type="match status" value="1"/>
</dbReference>
<feature type="compositionally biased region" description="Basic and acidic residues" evidence="6">
    <location>
        <begin position="179"/>
        <end position="193"/>
    </location>
</feature>
<name>A0A6A6WBM4_9PEZI</name>
<feature type="region of interest" description="Disordered" evidence="6">
    <location>
        <begin position="261"/>
        <end position="289"/>
    </location>
</feature>
<evidence type="ECO:0000256" key="5">
    <source>
        <dbReference type="ARBA" id="ARBA00023242"/>
    </source>
</evidence>
<evidence type="ECO:0000259" key="7">
    <source>
        <dbReference type="PROSITE" id="PS50217"/>
    </source>
</evidence>
<dbReference type="SUPFAM" id="SSF57959">
    <property type="entry name" value="Leucine zipper domain"/>
    <property type="match status" value="1"/>
</dbReference>
<comment type="subcellular location">
    <subcellularLocation>
        <location evidence="1">Nucleus</location>
    </subcellularLocation>
</comment>
<dbReference type="GO" id="GO:0005634">
    <property type="term" value="C:nucleus"/>
    <property type="evidence" value="ECO:0007669"/>
    <property type="project" value="UniProtKB-SubCell"/>
</dbReference>
<dbReference type="InterPro" id="IPR004827">
    <property type="entry name" value="bZIP"/>
</dbReference>
<dbReference type="FunFam" id="1.20.5.170:FF:000075">
    <property type="entry name" value="BZIP transcription factor (MetR)"/>
    <property type="match status" value="1"/>
</dbReference>
<dbReference type="OrthoDB" id="1939598at2759"/>
<dbReference type="GO" id="GO:0001228">
    <property type="term" value="F:DNA-binding transcription activator activity, RNA polymerase II-specific"/>
    <property type="evidence" value="ECO:0007669"/>
    <property type="project" value="TreeGrafter"/>
</dbReference>
<accession>A0A6A6WBM4</accession>
<feature type="compositionally biased region" description="Low complexity" evidence="6">
    <location>
        <begin position="142"/>
        <end position="159"/>
    </location>
</feature>
<reference evidence="8" key="1">
    <citation type="journal article" date="2020" name="Stud. Mycol.">
        <title>101 Dothideomycetes genomes: a test case for predicting lifestyles and emergence of pathogens.</title>
        <authorList>
            <person name="Haridas S."/>
            <person name="Albert R."/>
            <person name="Binder M."/>
            <person name="Bloem J."/>
            <person name="Labutti K."/>
            <person name="Salamov A."/>
            <person name="Andreopoulos B."/>
            <person name="Baker S."/>
            <person name="Barry K."/>
            <person name="Bills G."/>
            <person name="Bluhm B."/>
            <person name="Cannon C."/>
            <person name="Castanera R."/>
            <person name="Culley D."/>
            <person name="Daum C."/>
            <person name="Ezra D."/>
            <person name="Gonzalez J."/>
            <person name="Henrissat B."/>
            <person name="Kuo A."/>
            <person name="Liang C."/>
            <person name="Lipzen A."/>
            <person name="Lutzoni F."/>
            <person name="Magnuson J."/>
            <person name="Mondo S."/>
            <person name="Nolan M."/>
            <person name="Ohm R."/>
            <person name="Pangilinan J."/>
            <person name="Park H.-J."/>
            <person name="Ramirez L."/>
            <person name="Alfaro M."/>
            <person name="Sun H."/>
            <person name="Tritt A."/>
            <person name="Yoshinaga Y."/>
            <person name="Zwiers L.-H."/>
            <person name="Turgeon B."/>
            <person name="Goodwin S."/>
            <person name="Spatafora J."/>
            <person name="Crous P."/>
            <person name="Grigoriev I."/>
        </authorList>
    </citation>
    <scope>NUCLEOTIDE SEQUENCE</scope>
    <source>
        <strain evidence="8">CBS 121739</strain>
    </source>
</reference>
<dbReference type="RefSeq" id="XP_033601895.1">
    <property type="nucleotide sequence ID" value="XM_033746717.1"/>
</dbReference>
<evidence type="ECO:0000256" key="3">
    <source>
        <dbReference type="ARBA" id="ARBA00023125"/>
    </source>
</evidence>
<dbReference type="GO" id="GO:0000977">
    <property type="term" value="F:RNA polymerase II transcription regulatory region sequence-specific DNA binding"/>
    <property type="evidence" value="ECO:0007669"/>
    <property type="project" value="TreeGrafter"/>
</dbReference>
<keyword evidence="2" id="KW-0805">Transcription regulation</keyword>
<dbReference type="EMBL" id="ML996569">
    <property type="protein sequence ID" value="KAF2759444.1"/>
    <property type="molecule type" value="Genomic_DNA"/>
</dbReference>
<keyword evidence="3" id="KW-0238">DNA-binding</keyword>
<evidence type="ECO:0000313" key="9">
    <source>
        <dbReference type="Proteomes" id="UP000799437"/>
    </source>
</evidence>
<evidence type="ECO:0000256" key="1">
    <source>
        <dbReference type="ARBA" id="ARBA00004123"/>
    </source>
</evidence>
<sequence length="289" mass="31779">MSGYNGRRPNVSQYIAGLNTIPSHQDLLAQPASLEEDLSMFNTDFFDFDALSGLDLPDLTQQNLEYDPAEEERARRHNASGYRSKHATESLKGKDALLDKQVEFNTGIEGADYQFSGFNFPNLVDPAAPANFQSQQQVQYNIPTQQSSPSIASPTSPTSDGTGIKRKFDSVGDLNGSHGVEDASRHAAEEDKRRRNTAASARFRVKKKQREQALEKSAKEMSDKVGALESKITKLETENRWLKELLTEKNGKATIASMVATKPPKESNVVRSTGDHTTGVGTDSKEVKA</sequence>
<feature type="compositionally biased region" description="Basic and acidic residues" evidence="6">
    <location>
        <begin position="210"/>
        <end position="223"/>
    </location>
</feature>
<keyword evidence="9" id="KW-1185">Reference proteome</keyword>
<dbReference type="PANTHER" id="PTHR13044">
    <property type="entry name" value="ACTIVATING TRANSCRIPTION FACTOR ATF 4/5"/>
    <property type="match status" value="1"/>
</dbReference>
<feature type="region of interest" description="Disordered" evidence="6">
    <location>
        <begin position="68"/>
        <end position="88"/>
    </location>
</feature>
<dbReference type="CDD" id="cd14705">
    <property type="entry name" value="bZIP_Zip1"/>
    <property type="match status" value="1"/>
</dbReference>
<feature type="domain" description="BZIP" evidence="7">
    <location>
        <begin position="186"/>
        <end position="249"/>
    </location>
</feature>
<keyword evidence="4" id="KW-0804">Transcription</keyword>
<dbReference type="PROSITE" id="PS00036">
    <property type="entry name" value="BZIP_BASIC"/>
    <property type="match status" value="1"/>
</dbReference>
<proteinExistence type="predicted"/>
<protein>
    <recommendedName>
        <fullName evidence="7">BZIP domain-containing protein</fullName>
    </recommendedName>
</protein>
<dbReference type="PROSITE" id="PS50217">
    <property type="entry name" value="BZIP"/>
    <property type="match status" value="1"/>
</dbReference>
<dbReference type="GeneID" id="54487771"/>
<dbReference type="Proteomes" id="UP000799437">
    <property type="component" value="Unassembled WGS sequence"/>
</dbReference>
<evidence type="ECO:0000256" key="2">
    <source>
        <dbReference type="ARBA" id="ARBA00023015"/>
    </source>
</evidence>
<dbReference type="InterPro" id="IPR046347">
    <property type="entry name" value="bZIP_sf"/>
</dbReference>
<evidence type="ECO:0000256" key="6">
    <source>
        <dbReference type="SAM" id="MobiDB-lite"/>
    </source>
</evidence>
<dbReference type="Gene3D" id="1.20.5.170">
    <property type="match status" value="1"/>
</dbReference>
<feature type="compositionally biased region" description="Polar residues" evidence="6">
    <location>
        <begin position="269"/>
        <end position="281"/>
    </location>
</feature>
<organism evidence="8 9">
    <name type="scientific">Pseudovirgaria hyperparasitica</name>
    <dbReference type="NCBI Taxonomy" id="470096"/>
    <lineage>
        <taxon>Eukaryota</taxon>
        <taxon>Fungi</taxon>
        <taxon>Dikarya</taxon>
        <taxon>Ascomycota</taxon>
        <taxon>Pezizomycotina</taxon>
        <taxon>Dothideomycetes</taxon>
        <taxon>Dothideomycetes incertae sedis</taxon>
        <taxon>Acrospermales</taxon>
        <taxon>Acrospermaceae</taxon>
        <taxon>Pseudovirgaria</taxon>
    </lineage>
</organism>